<keyword evidence="6" id="KW-1185">Reference proteome</keyword>
<feature type="domain" description="HTH luxR-type" evidence="4">
    <location>
        <begin position="190"/>
        <end position="255"/>
    </location>
</feature>
<dbReference type="Gene3D" id="3.30.450.20">
    <property type="entry name" value="PAS domain"/>
    <property type="match status" value="1"/>
</dbReference>
<organism evidence="5 6">
    <name type="scientific">Chryseobacterium caseinilyticum</name>
    <dbReference type="NCBI Taxonomy" id="2771428"/>
    <lineage>
        <taxon>Bacteria</taxon>
        <taxon>Pseudomonadati</taxon>
        <taxon>Bacteroidota</taxon>
        <taxon>Flavobacteriia</taxon>
        <taxon>Flavobacteriales</taxon>
        <taxon>Weeksellaceae</taxon>
        <taxon>Chryseobacterium group</taxon>
        <taxon>Chryseobacterium</taxon>
    </lineage>
</organism>
<gene>
    <name evidence="5" type="ORF">IC610_16185</name>
</gene>
<evidence type="ECO:0000259" key="4">
    <source>
        <dbReference type="PROSITE" id="PS50043"/>
    </source>
</evidence>
<dbReference type="CDD" id="cd06170">
    <property type="entry name" value="LuxR_C_like"/>
    <property type="match status" value="1"/>
</dbReference>
<proteinExistence type="predicted"/>
<dbReference type="PRINTS" id="PR00038">
    <property type="entry name" value="HTHLUXR"/>
</dbReference>
<evidence type="ECO:0000256" key="3">
    <source>
        <dbReference type="ARBA" id="ARBA00023163"/>
    </source>
</evidence>
<dbReference type="EMBL" id="JACYFS010000006">
    <property type="protein sequence ID" value="MBD8083950.1"/>
    <property type="molecule type" value="Genomic_DNA"/>
</dbReference>
<evidence type="ECO:0000313" key="6">
    <source>
        <dbReference type="Proteomes" id="UP000637299"/>
    </source>
</evidence>
<dbReference type="InterPro" id="IPR016032">
    <property type="entry name" value="Sig_transdc_resp-reg_C-effctor"/>
</dbReference>
<dbReference type="RefSeq" id="WP_191737776.1">
    <property type="nucleotide sequence ID" value="NZ_JACYFS010000006.1"/>
</dbReference>
<protein>
    <submittedName>
        <fullName evidence="5">LuxR family transcriptional regulator</fullName>
    </submittedName>
</protein>
<dbReference type="PROSITE" id="PS50043">
    <property type="entry name" value="HTH_LUXR_2"/>
    <property type="match status" value="1"/>
</dbReference>
<keyword evidence="3" id="KW-0804">Transcription</keyword>
<evidence type="ECO:0000313" key="5">
    <source>
        <dbReference type="EMBL" id="MBD8083950.1"/>
    </source>
</evidence>
<keyword evidence="2" id="KW-0238">DNA-binding</keyword>
<comment type="caution">
    <text evidence="5">The sequence shown here is derived from an EMBL/GenBank/DDBJ whole genome shotgun (WGS) entry which is preliminary data.</text>
</comment>
<dbReference type="Pfam" id="PF00196">
    <property type="entry name" value="GerE"/>
    <property type="match status" value="1"/>
</dbReference>
<reference evidence="5 6" key="1">
    <citation type="submission" date="2020-09" db="EMBL/GenBank/DDBJ databases">
        <title>Genome seq and assembly of Chryseobacterium sp.</title>
        <authorList>
            <person name="Chhetri G."/>
        </authorList>
    </citation>
    <scope>NUCLEOTIDE SEQUENCE [LARGE SCALE GENOMIC DNA]</scope>
    <source>
        <strain evidence="5 6">GCR10</strain>
    </source>
</reference>
<name>A0ABR8ZGH3_9FLAO</name>
<dbReference type="SMART" id="SM00421">
    <property type="entry name" value="HTH_LUXR"/>
    <property type="match status" value="1"/>
</dbReference>
<sequence length="257" mass="29977">MGNPEDKHLLSQIWERFAAEDKSQALPKPFIEKIIGEMFTIGNYYYYVINLADSSISNQHKNILKIHGLSDYPKHLSEIFSLIHPDDIPFVLKAEHAVVEKIKQIGTEHQLFLKPSYCFRMKTKKGKYELFHHQAVHTMMDENHRLFQSVNIHTNIQHITPQNPYTVLITGISPRKDFHQFTVQPTDEKKNSDQPNLTKREIEILILIAKGYSGKEISDQLILSEHTIRSHRKNILKKTNSRNSKELIRKAFEWGLV</sequence>
<dbReference type="PANTHER" id="PTHR44688:SF16">
    <property type="entry name" value="DNA-BINDING TRANSCRIPTIONAL ACTIVATOR DEVR_DOSR"/>
    <property type="match status" value="1"/>
</dbReference>
<evidence type="ECO:0000256" key="1">
    <source>
        <dbReference type="ARBA" id="ARBA00023015"/>
    </source>
</evidence>
<accession>A0ABR8ZGH3</accession>
<dbReference type="InterPro" id="IPR000792">
    <property type="entry name" value="Tscrpt_reg_LuxR_C"/>
</dbReference>
<dbReference type="SUPFAM" id="SSF46894">
    <property type="entry name" value="C-terminal effector domain of the bipartite response regulators"/>
    <property type="match status" value="1"/>
</dbReference>
<dbReference type="PANTHER" id="PTHR44688">
    <property type="entry name" value="DNA-BINDING TRANSCRIPTIONAL ACTIVATOR DEVR_DOSR"/>
    <property type="match status" value="1"/>
</dbReference>
<evidence type="ECO:0000256" key="2">
    <source>
        <dbReference type="ARBA" id="ARBA00023125"/>
    </source>
</evidence>
<dbReference type="Proteomes" id="UP000637299">
    <property type="component" value="Unassembled WGS sequence"/>
</dbReference>
<keyword evidence="1" id="KW-0805">Transcription regulation</keyword>
<dbReference type="Gene3D" id="1.10.10.10">
    <property type="entry name" value="Winged helix-like DNA-binding domain superfamily/Winged helix DNA-binding domain"/>
    <property type="match status" value="1"/>
</dbReference>
<dbReference type="InterPro" id="IPR036388">
    <property type="entry name" value="WH-like_DNA-bd_sf"/>
</dbReference>